<dbReference type="EMBL" id="JBJUIK010000008">
    <property type="protein sequence ID" value="KAL3520007.1"/>
    <property type="molecule type" value="Genomic_DNA"/>
</dbReference>
<keyword evidence="3" id="KW-1185">Reference proteome</keyword>
<dbReference type="Proteomes" id="UP001630127">
    <property type="component" value="Unassembled WGS sequence"/>
</dbReference>
<dbReference type="AlphaFoldDB" id="A0ABD2ZPC5"/>
<comment type="caution">
    <text evidence="2">The sequence shown here is derived from an EMBL/GenBank/DDBJ whole genome shotgun (WGS) entry which is preliminary data.</text>
</comment>
<feature type="compositionally biased region" description="Polar residues" evidence="1">
    <location>
        <begin position="1"/>
        <end position="10"/>
    </location>
</feature>
<evidence type="ECO:0000313" key="3">
    <source>
        <dbReference type="Proteomes" id="UP001630127"/>
    </source>
</evidence>
<evidence type="ECO:0000256" key="1">
    <source>
        <dbReference type="SAM" id="MobiDB-lite"/>
    </source>
</evidence>
<sequence length="78" mass="8150">MVVQSQNAPAQSLARCDPPSSSGLVSTENASILVYIRQHTVDAEPLTNSSSLTMVAATMSCAAGHVMASIVKEKALYL</sequence>
<name>A0ABD2ZPC5_9GENT</name>
<organism evidence="2 3">
    <name type="scientific">Cinchona calisaya</name>
    <dbReference type="NCBI Taxonomy" id="153742"/>
    <lineage>
        <taxon>Eukaryota</taxon>
        <taxon>Viridiplantae</taxon>
        <taxon>Streptophyta</taxon>
        <taxon>Embryophyta</taxon>
        <taxon>Tracheophyta</taxon>
        <taxon>Spermatophyta</taxon>
        <taxon>Magnoliopsida</taxon>
        <taxon>eudicotyledons</taxon>
        <taxon>Gunneridae</taxon>
        <taxon>Pentapetalae</taxon>
        <taxon>asterids</taxon>
        <taxon>lamiids</taxon>
        <taxon>Gentianales</taxon>
        <taxon>Rubiaceae</taxon>
        <taxon>Cinchonoideae</taxon>
        <taxon>Cinchoneae</taxon>
        <taxon>Cinchona</taxon>
    </lineage>
</organism>
<protein>
    <submittedName>
        <fullName evidence="2">Uncharacterized protein</fullName>
    </submittedName>
</protein>
<proteinExistence type="predicted"/>
<reference evidence="2 3" key="1">
    <citation type="submission" date="2024-11" db="EMBL/GenBank/DDBJ databases">
        <title>A near-complete genome assembly of Cinchona calisaya.</title>
        <authorList>
            <person name="Lian D.C."/>
            <person name="Zhao X.W."/>
            <person name="Wei L."/>
        </authorList>
    </citation>
    <scope>NUCLEOTIDE SEQUENCE [LARGE SCALE GENOMIC DNA]</scope>
    <source>
        <tissue evidence="2">Nenye</tissue>
    </source>
</reference>
<evidence type="ECO:0000313" key="2">
    <source>
        <dbReference type="EMBL" id="KAL3520007.1"/>
    </source>
</evidence>
<accession>A0ABD2ZPC5</accession>
<gene>
    <name evidence="2" type="ORF">ACH5RR_018156</name>
</gene>
<feature type="region of interest" description="Disordered" evidence="1">
    <location>
        <begin position="1"/>
        <end position="23"/>
    </location>
</feature>